<dbReference type="AlphaFoldDB" id="A0A2N5XT05"/>
<keyword evidence="2" id="KW-1185">Reference proteome</keyword>
<comment type="caution">
    <text evidence="1">The sequence shown here is derived from an EMBL/GenBank/DDBJ whole genome shotgun (WGS) entry which is preliminary data.</text>
</comment>
<accession>A0A2N5XT05</accession>
<sequence>MASFKKTKFLVATGIMICMLGLAFIAVSGSSALSSGYGTHLKQASLEAIGLQTSGRCEARKGSMSCLNQTSTMF</sequence>
<name>A0A2N5XT05_9HYPH</name>
<organism evidence="1 2">
    <name type="scientific">Cohaesibacter celericrescens</name>
    <dbReference type="NCBI Taxonomy" id="2067669"/>
    <lineage>
        <taxon>Bacteria</taxon>
        <taxon>Pseudomonadati</taxon>
        <taxon>Pseudomonadota</taxon>
        <taxon>Alphaproteobacteria</taxon>
        <taxon>Hyphomicrobiales</taxon>
        <taxon>Cohaesibacteraceae</taxon>
    </lineage>
</organism>
<dbReference type="Proteomes" id="UP000234881">
    <property type="component" value="Unassembled WGS sequence"/>
</dbReference>
<dbReference type="RefSeq" id="WP_101533667.1">
    <property type="nucleotide sequence ID" value="NZ_JBFHIU010000012.1"/>
</dbReference>
<gene>
    <name evidence="1" type="ORF">C0081_10160</name>
</gene>
<dbReference type="OrthoDB" id="8453877at2"/>
<protein>
    <submittedName>
        <fullName evidence="1">Uncharacterized protein</fullName>
    </submittedName>
</protein>
<proteinExistence type="predicted"/>
<reference evidence="1 2" key="1">
    <citation type="submission" date="2018-01" db="EMBL/GenBank/DDBJ databases">
        <title>The draft genome sequence of Cohaesibacter sp. H1304.</title>
        <authorList>
            <person name="Wang N.-N."/>
            <person name="Du Z.-J."/>
        </authorList>
    </citation>
    <scope>NUCLEOTIDE SEQUENCE [LARGE SCALE GENOMIC DNA]</scope>
    <source>
        <strain evidence="1 2">H1304</strain>
    </source>
</reference>
<evidence type="ECO:0000313" key="1">
    <source>
        <dbReference type="EMBL" id="PLW77651.1"/>
    </source>
</evidence>
<dbReference type="EMBL" id="PKUQ01000016">
    <property type="protein sequence ID" value="PLW77651.1"/>
    <property type="molecule type" value="Genomic_DNA"/>
</dbReference>
<evidence type="ECO:0000313" key="2">
    <source>
        <dbReference type="Proteomes" id="UP000234881"/>
    </source>
</evidence>